<evidence type="ECO:0000313" key="3">
    <source>
        <dbReference type="Proteomes" id="UP000729701"/>
    </source>
</evidence>
<protein>
    <submittedName>
        <fullName evidence="2">Uncharacterized protein</fullName>
    </submittedName>
</protein>
<dbReference type="AlphaFoldDB" id="A0A951QQK7"/>
<feature type="region of interest" description="Disordered" evidence="1">
    <location>
        <begin position="1"/>
        <end position="32"/>
    </location>
</feature>
<reference evidence="2" key="2">
    <citation type="journal article" date="2022" name="Microbiol. Resour. Announc.">
        <title>Metagenome Sequencing to Explore Phylogenomics of Terrestrial Cyanobacteria.</title>
        <authorList>
            <person name="Ward R.D."/>
            <person name="Stajich J.E."/>
            <person name="Johansen J.R."/>
            <person name="Huntemann M."/>
            <person name="Clum A."/>
            <person name="Foster B."/>
            <person name="Foster B."/>
            <person name="Roux S."/>
            <person name="Palaniappan K."/>
            <person name="Varghese N."/>
            <person name="Mukherjee S."/>
            <person name="Reddy T.B.K."/>
            <person name="Daum C."/>
            <person name="Copeland A."/>
            <person name="Chen I.A."/>
            <person name="Ivanova N.N."/>
            <person name="Kyrpides N.C."/>
            <person name="Shapiro N."/>
            <person name="Eloe-Fadrosh E.A."/>
            <person name="Pietrasiak N."/>
        </authorList>
    </citation>
    <scope>NUCLEOTIDE SEQUENCE</scope>
    <source>
        <strain evidence="2">GSE-NOS-MK-12-04C</strain>
    </source>
</reference>
<comment type="caution">
    <text evidence="2">The sequence shown here is derived from an EMBL/GenBank/DDBJ whole genome shotgun (WGS) entry which is preliminary data.</text>
</comment>
<organism evidence="2 3">
    <name type="scientific">Cyanomargarita calcarea GSE-NOS-MK-12-04C</name>
    <dbReference type="NCBI Taxonomy" id="2839659"/>
    <lineage>
        <taxon>Bacteria</taxon>
        <taxon>Bacillati</taxon>
        <taxon>Cyanobacteriota</taxon>
        <taxon>Cyanophyceae</taxon>
        <taxon>Nostocales</taxon>
        <taxon>Cyanomargaritaceae</taxon>
        <taxon>Cyanomargarita</taxon>
    </lineage>
</organism>
<name>A0A951QQK7_9CYAN</name>
<evidence type="ECO:0000256" key="1">
    <source>
        <dbReference type="SAM" id="MobiDB-lite"/>
    </source>
</evidence>
<dbReference type="Proteomes" id="UP000729701">
    <property type="component" value="Unassembled WGS sequence"/>
</dbReference>
<evidence type="ECO:0000313" key="2">
    <source>
        <dbReference type="EMBL" id="MBW4670128.1"/>
    </source>
</evidence>
<accession>A0A951QQK7</accession>
<gene>
    <name evidence="2" type="ORF">KME60_22635</name>
</gene>
<sequence>MKEEGRRKKEEGFEIGIGTPTQNGQPRLGRGIKKNKPQYALYAFCVG</sequence>
<feature type="compositionally biased region" description="Basic and acidic residues" evidence="1">
    <location>
        <begin position="1"/>
        <end position="12"/>
    </location>
</feature>
<proteinExistence type="predicted"/>
<dbReference type="EMBL" id="JAHHGZ010000027">
    <property type="protein sequence ID" value="MBW4670128.1"/>
    <property type="molecule type" value="Genomic_DNA"/>
</dbReference>
<reference evidence="2" key="1">
    <citation type="submission" date="2021-05" db="EMBL/GenBank/DDBJ databases">
        <authorList>
            <person name="Pietrasiak N."/>
            <person name="Ward R."/>
            <person name="Stajich J.E."/>
            <person name="Kurbessoian T."/>
        </authorList>
    </citation>
    <scope>NUCLEOTIDE SEQUENCE</scope>
    <source>
        <strain evidence="2">GSE-NOS-MK-12-04C</strain>
    </source>
</reference>